<dbReference type="InterPro" id="IPR003593">
    <property type="entry name" value="AAA+_ATPase"/>
</dbReference>
<reference evidence="6" key="1">
    <citation type="journal article" date="2010" name="Stand. Genomic Sci.">
        <title>Complete genome sequence of Thermocrinis albus type strain (HI 11/12T).</title>
        <authorList>
            <person name="Wirth R."/>
            <person name="Sikorski J."/>
            <person name="Brambilla E."/>
            <person name="Misra M."/>
            <person name="Lapidus A."/>
            <person name="Copeland A."/>
            <person name="Nolan M."/>
            <person name="Lucas S."/>
            <person name="Chen F."/>
            <person name="Tice H."/>
            <person name="Cheng J.F."/>
            <person name="Han C."/>
            <person name="Detter J.C."/>
            <person name="Tapia R."/>
            <person name="Bruce D."/>
            <person name="Goodwin L."/>
            <person name="Pitluck S."/>
            <person name="Pati A."/>
            <person name="Anderson I."/>
            <person name="Ivanova N."/>
            <person name="Mavromatis K."/>
            <person name="Mikhailova N."/>
            <person name="Chen A."/>
            <person name="Palaniappan K."/>
            <person name="Bilek Y."/>
            <person name="Hader T."/>
            <person name="Land M."/>
            <person name="Hauser L."/>
            <person name="Chang Y.J."/>
            <person name="Jeffries C.D."/>
            <person name="Tindall B.J."/>
            <person name="Rohde M."/>
            <person name="Goker M."/>
            <person name="Bristow J."/>
            <person name="Eisen J.A."/>
            <person name="Markowitz V."/>
            <person name="Hugenholtz P."/>
            <person name="Kyrpides N.C."/>
            <person name="Klenk H.P."/>
        </authorList>
    </citation>
    <scope>NUCLEOTIDE SEQUENCE [LARGE SCALE GENOMIC DNA]</scope>
    <source>
        <strain evidence="6">DSM 14484 / JCM 11386 / HI 11/12</strain>
    </source>
</reference>
<dbReference type="eggNOG" id="COG4608">
    <property type="taxonomic scope" value="Bacteria"/>
</dbReference>
<proteinExistence type="predicted"/>
<dbReference type="CDD" id="cd03257">
    <property type="entry name" value="ABC_NikE_OppD_transporters"/>
    <property type="match status" value="1"/>
</dbReference>
<organism evidence="5 6">
    <name type="scientific">Thermocrinis albus (strain DSM 14484 / JCM 11386 / HI 11/12)</name>
    <dbReference type="NCBI Taxonomy" id="638303"/>
    <lineage>
        <taxon>Bacteria</taxon>
        <taxon>Pseudomonadati</taxon>
        <taxon>Aquificota</taxon>
        <taxon>Aquificia</taxon>
        <taxon>Aquificales</taxon>
        <taxon>Aquificaceae</taxon>
        <taxon>Thermocrinis</taxon>
    </lineage>
</organism>
<dbReference type="OrthoDB" id="9806285at2"/>
<dbReference type="KEGG" id="tal:Thal_1001"/>
<dbReference type="GO" id="GO:0016887">
    <property type="term" value="F:ATP hydrolysis activity"/>
    <property type="evidence" value="ECO:0007669"/>
    <property type="project" value="InterPro"/>
</dbReference>
<dbReference type="Pfam" id="PF00005">
    <property type="entry name" value="ABC_tran"/>
    <property type="match status" value="1"/>
</dbReference>
<dbReference type="GO" id="GO:0055085">
    <property type="term" value="P:transmembrane transport"/>
    <property type="evidence" value="ECO:0007669"/>
    <property type="project" value="UniProtKB-ARBA"/>
</dbReference>
<dbReference type="HOGENOM" id="CLU_000604_1_23_0"/>
<feature type="domain" description="ABC transporter" evidence="4">
    <location>
        <begin position="6"/>
        <end position="238"/>
    </location>
</feature>
<accession>D3SLK3</accession>
<dbReference type="InterPro" id="IPR027417">
    <property type="entry name" value="P-loop_NTPase"/>
</dbReference>
<keyword evidence="3" id="KW-0067">ATP-binding</keyword>
<keyword evidence="2" id="KW-0547">Nucleotide-binding</keyword>
<dbReference type="Gene3D" id="3.40.50.300">
    <property type="entry name" value="P-loop containing nucleotide triphosphate hydrolases"/>
    <property type="match status" value="1"/>
</dbReference>
<evidence type="ECO:0000256" key="2">
    <source>
        <dbReference type="ARBA" id="ARBA00022741"/>
    </source>
</evidence>
<dbReference type="STRING" id="638303.Thal_1001"/>
<evidence type="ECO:0000313" key="5">
    <source>
        <dbReference type="EMBL" id="ADC89633.1"/>
    </source>
</evidence>
<evidence type="ECO:0000256" key="3">
    <source>
        <dbReference type="ARBA" id="ARBA00022840"/>
    </source>
</evidence>
<dbReference type="PANTHER" id="PTHR43776:SF8">
    <property type="entry name" value="ABC TRANSPORTER, ATP-BINDING PROTEIN"/>
    <property type="match status" value="1"/>
</dbReference>
<dbReference type="InterPro" id="IPR050319">
    <property type="entry name" value="ABC_transp_ATP-bind"/>
</dbReference>
<dbReference type="Pfam" id="PF08352">
    <property type="entry name" value="oligo_HPY"/>
    <property type="match status" value="1"/>
</dbReference>
<evidence type="ECO:0000313" key="6">
    <source>
        <dbReference type="Proteomes" id="UP000002043"/>
    </source>
</evidence>
<sequence length="297" mass="33786">MKELDLRLEKVSKRFGSSFWALRDISMVLPKGRITALVGESGSGKSTLGKIILRLERPTSGRVLLGGMDIFAMGKEYTRMVSVVFQDPTTSLNPRMRVREILEEPLVVHKVKDREKVVVEALQKVGLDNSFLDRKPHQLSGGQRQRVAIARAMALKPAFIVADEPTASLDASRKRDILDLFVELRSMGTGVLLITHDITAVKYTADILYVLYRGKLLEYGDKEKLLLEPLHPYTRYLLDHVPARHPSLRSKGEWTETVPFFDAACPFYSMCRYRKEECERSLREVIVDGRFVACNLY</sequence>
<gene>
    <name evidence="5" type="ordered locus">Thal_1001</name>
</gene>
<evidence type="ECO:0000256" key="1">
    <source>
        <dbReference type="ARBA" id="ARBA00022448"/>
    </source>
</evidence>
<dbReference type="SMART" id="SM00382">
    <property type="entry name" value="AAA"/>
    <property type="match status" value="1"/>
</dbReference>
<dbReference type="RefSeq" id="WP_012992039.1">
    <property type="nucleotide sequence ID" value="NC_013894.1"/>
</dbReference>
<dbReference type="Proteomes" id="UP000002043">
    <property type="component" value="Chromosome"/>
</dbReference>
<name>D3SLK3_THEAH</name>
<dbReference type="SUPFAM" id="SSF52540">
    <property type="entry name" value="P-loop containing nucleoside triphosphate hydrolases"/>
    <property type="match status" value="1"/>
</dbReference>
<protein>
    <submittedName>
        <fullName evidence="5">Oligopeptide/dipeptide ABC transporter, ATPase subunit</fullName>
    </submittedName>
</protein>
<dbReference type="InterPro" id="IPR003439">
    <property type="entry name" value="ABC_transporter-like_ATP-bd"/>
</dbReference>
<dbReference type="EMBL" id="CP001931">
    <property type="protein sequence ID" value="ADC89633.1"/>
    <property type="molecule type" value="Genomic_DNA"/>
</dbReference>
<dbReference type="GO" id="GO:0015833">
    <property type="term" value="P:peptide transport"/>
    <property type="evidence" value="ECO:0007669"/>
    <property type="project" value="InterPro"/>
</dbReference>
<dbReference type="AlphaFoldDB" id="D3SLK3"/>
<dbReference type="InterPro" id="IPR017871">
    <property type="entry name" value="ABC_transporter-like_CS"/>
</dbReference>
<dbReference type="PANTHER" id="PTHR43776">
    <property type="entry name" value="TRANSPORT ATP-BINDING PROTEIN"/>
    <property type="match status" value="1"/>
</dbReference>
<evidence type="ECO:0000259" key="4">
    <source>
        <dbReference type="PROSITE" id="PS50893"/>
    </source>
</evidence>
<dbReference type="PROSITE" id="PS00211">
    <property type="entry name" value="ABC_TRANSPORTER_1"/>
    <property type="match status" value="1"/>
</dbReference>
<keyword evidence="1" id="KW-0813">Transport</keyword>
<dbReference type="GO" id="GO:0005524">
    <property type="term" value="F:ATP binding"/>
    <property type="evidence" value="ECO:0007669"/>
    <property type="project" value="UniProtKB-KW"/>
</dbReference>
<dbReference type="PROSITE" id="PS50893">
    <property type="entry name" value="ABC_TRANSPORTER_2"/>
    <property type="match status" value="1"/>
</dbReference>
<dbReference type="NCBIfam" id="TIGR01727">
    <property type="entry name" value="oligo_HPY"/>
    <property type="match status" value="1"/>
</dbReference>
<dbReference type="InterPro" id="IPR013563">
    <property type="entry name" value="Oligopep_ABC_C"/>
</dbReference>
<keyword evidence="6" id="KW-1185">Reference proteome</keyword>